<evidence type="ECO:0000256" key="7">
    <source>
        <dbReference type="ARBA" id="ARBA00022840"/>
    </source>
</evidence>
<dbReference type="Pfam" id="PF07494">
    <property type="entry name" value="Reg_prop"/>
    <property type="match status" value="1"/>
</dbReference>
<dbReference type="Pfam" id="PF07495">
    <property type="entry name" value="Y_Y_Y"/>
    <property type="match status" value="1"/>
</dbReference>
<dbReference type="PANTHER" id="PTHR24421:SF10">
    <property type="entry name" value="NITRATE_NITRITE SENSOR PROTEIN NARQ"/>
    <property type="match status" value="1"/>
</dbReference>
<dbReference type="InterPro" id="IPR011047">
    <property type="entry name" value="Quinoprotein_ADH-like_sf"/>
</dbReference>
<dbReference type="InterPro" id="IPR013783">
    <property type="entry name" value="Ig-like_fold"/>
</dbReference>
<organism evidence="12 13">
    <name type="scientific">Flavilitoribacter nigricans (strain ATCC 23147 / DSM 23189 / NBRC 102662 / NCIMB 1420 / SS-2)</name>
    <name type="common">Lewinella nigricans</name>
    <dbReference type="NCBI Taxonomy" id="1122177"/>
    <lineage>
        <taxon>Bacteria</taxon>
        <taxon>Pseudomonadati</taxon>
        <taxon>Bacteroidota</taxon>
        <taxon>Saprospiria</taxon>
        <taxon>Saprospirales</taxon>
        <taxon>Lewinellaceae</taxon>
        <taxon>Flavilitoribacter</taxon>
    </lineage>
</organism>
<keyword evidence="9" id="KW-1133">Transmembrane helix</keyword>
<dbReference type="GO" id="GO:0016020">
    <property type="term" value="C:membrane"/>
    <property type="evidence" value="ECO:0007669"/>
    <property type="project" value="InterPro"/>
</dbReference>
<dbReference type="Gene3D" id="2.60.40.10">
    <property type="entry name" value="Immunoglobulins"/>
    <property type="match status" value="1"/>
</dbReference>
<dbReference type="EMBL" id="PDUD01000029">
    <property type="protein sequence ID" value="PHN03790.1"/>
    <property type="molecule type" value="Genomic_DNA"/>
</dbReference>
<evidence type="ECO:0000256" key="4">
    <source>
        <dbReference type="ARBA" id="ARBA00022679"/>
    </source>
</evidence>
<evidence type="ECO:0000256" key="5">
    <source>
        <dbReference type="ARBA" id="ARBA00022741"/>
    </source>
</evidence>
<dbReference type="EC" id="2.7.13.3" evidence="2"/>
<keyword evidence="9" id="KW-0472">Membrane</keyword>
<evidence type="ECO:0000256" key="1">
    <source>
        <dbReference type="ARBA" id="ARBA00000085"/>
    </source>
</evidence>
<dbReference type="Pfam" id="PF07730">
    <property type="entry name" value="HisKA_3"/>
    <property type="match status" value="1"/>
</dbReference>
<gene>
    <name evidence="12" type="ORF">CRP01_24900</name>
</gene>
<evidence type="ECO:0000256" key="8">
    <source>
        <dbReference type="ARBA" id="ARBA00023012"/>
    </source>
</evidence>
<dbReference type="Gene3D" id="2.130.10.10">
    <property type="entry name" value="YVTN repeat-like/Quinoprotein amine dehydrogenase"/>
    <property type="match status" value="3"/>
</dbReference>
<feature type="domain" description="Two component regulator three Y" evidence="10">
    <location>
        <begin position="711"/>
        <end position="772"/>
    </location>
</feature>
<dbReference type="SUPFAM" id="SSF50998">
    <property type="entry name" value="Quinoprotein alcohol dehydrogenase-like"/>
    <property type="match status" value="1"/>
</dbReference>
<keyword evidence="5" id="KW-0547">Nucleotide-binding</keyword>
<sequence>MLHPLPATFLKILLLVTTIGALPGVAQERYDVEHWGIDKGLANREVHFAARDPKGLLWVVSSNLQLYDGHKFTLFSRSDPEHYLPLVDIHGALQYSDSILLLVNAQELYAFNTNTYQSEPWDWPEGMNGEGTLNGLLLQEGHQPDFAIVQKDRNGQSLHLISKDWRRLLSVNLPELTQIKNSRLGIGPSATLWLSDPLHNRILKFTEAERDTIPFDYRGFDRWVDSYLIYHPTYGLLVLMANGLVHRYDEDAGSWELLMDSPREREAIHGVNLEHSGKLRVTGSQQLFLIDLEKKETTTIDQALLSGTPRIDINYTFEDREKNTWYCTHNGLYKVNENTNPFQTALQNEAPGNNRQFREIFPLPDGRSIGARFFERVTDIHLGVIERDGRTLNSPEPLSAVKPGGRYVPVEDWIWTIDRGTDKLVGRNLITGRTRVTHLTKAANNSYFNQFCIQDQQLHYVDEQNDISVFDLVDSSFHTVHLAQKELFRRSGDRFLVLDHGRYIQGWNKAGLTVHDARSGELLHHISTRTYPQLSSDFMNCLLMNGPDSLWVGTLGGGLLFIDLKRDKVRSYTTAEGLSNNQVASLIEDDLGNLWIGTYYGLNRLDRETGELSNYFEKDGLPNNEFNYLSTYKDEAGILYLGTLNGFMKFDPARLLVQDTLPPVLLTSIQRYNRQQDRLIVQDRLLDQTRQVVLSPYDNYLEFAFAVPSFVQTGDYSYSVKLEGLDKDWQDLGKNHTIRYRKLPAGKFTFLVKARDANGVESPVSRALEVRVNDFFYNYWWFKLLAILTLATVFTAFYKYRIRLLQKEADTRIRIAQDLHDEIGSSMTRMSMLMQLLEAKISTEQKPLLFKLEALMDQSITQLRDLVWAVDRSSDRWKDVLTRMEHYAYDTLRPREILFDLEATAIDPDKLLRPNEKRNIYLIFKEAINNIAKHSDAMRVRARLENKGNYFTMSIVDDGHPPEVVKKGHGLDNLRRRAERLGGTLTHGFGDPGGFKVTLRVPGKL</sequence>
<accession>A0A2D0N5X0</accession>
<evidence type="ECO:0000259" key="11">
    <source>
        <dbReference type="Pfam" id="PF07730"/>
    </source>
</evidence>
<dbReference type="Proteomes" id="UP000223913">
    <property type="component" value="Unassembled WGS sequence"/>
</dbReference>
<keyword evidence="4" id="KW-0808">Transferase</keyword>
<evidence type="ECO:0000259" key="10">
    <source>
        <dbReference type="Pfam" id="PF07495"/>
    </source>
</evidence>
<keyword evidence="8" id="KW-0902">Two-component regulatory system</keyword>
<evidence type="ECO:0000256" key="2">
    <source>
        <dbReference type="ARBA" id="ARBA00012438"/>
    </source>
</evidence>
<protein>
    <recommendedName>
        <fullName evidence="2">histidine kinase</fullName>
        <ecNumber evidence="2">2.7.13.3</ecNumber>
    </recommendedName>
</protein>
<dbReference type="AlphaFoldDB" id="A0A2D0N5X0"/>
<keyword evidence="7" id="KW-0067">ATP-binding</keyword>
<comment type="caution">
    <text evidence="12">The sequence shown here is derived from an EMBL/GenBank/DDBJ whole genome shotgun (WGS) entry which is preliminary data.</text>
</comment>
<reference evidence="12 13" key="1">
    <citation type="submission" date="2017-10" db="EMBL/GenBank/DDBJ databases">
        <title>The draft genome sequence of Lewinella nigricans NBRC 102662.</title>
        <authorList>
            <person name="Wang K."/>
        </authorList>
    </citation>
    <scope>NUCLEOTIDE SEQUENCE [LARGE SCALE GENOMIC DNA]</scope>
    <source>
        <strain evidence="12 13">NBRC 102662</strain>
    </source>
</reference>
<dbReference type="GO" id="GO:0000155">
    <property type="term" value="F:phosphorelay sensor kinase activity"/>
    <property type="evidence" value="ECO:0007669"/>
    <property type="project" value="InterPro"/>
</dbReference>
<dbReference type="GO" id="GO:0046983">
    <property type="term" value="F:protein dimerization activity"/>
    <property type="evidence" value="ECO:0007669"/>
    <property type="project" value="InterPro"/>
</dbReference>
<name>A0A2D0N5X0_FLAN2</name>
<dbReference type="InterPro" id="IPR050482">
    <property type="entry name" value="Sensor_HK_TwoCompSys"/>
</dbReference>
<dbReference type="InterPro" id="IPR015943">
    <property type="entry name" value="WD40/YVTN_repeat-like_dom_sf"/>
</dbReference>
<dbReference type="CDD" id="cd16917">
    <property type="entry name" value="HATPase_UhpB-NarQ-NarX-like"/>
    <property type="match status" value="1"/>
</dbReference>
<evidence type="ECO:0000313" key="12">
    <source>
        <dbReference type="EMBL" id="PHN03790.1"/>
    </source>
</evidence>
<feature type="transmembrane region" description="Helical" evidence="9">
    <location>
        <begin position="779"/>
        <end position="798"/>
    </location>
</feature>
<dbReference type="Gene3D" id="1.20.5.1930">
    <property type="match status" value="1"/>
</dbReference>
<evidence type="ECO:0000313" key="13">
    <source>
        <dbReference type="Proteomes" id="UP000223913"/>
    </source>
</evidence>
<dbReference type="InterPro" id="IPR011712">
    <property type="entry name" value="Sig_transdc_His_kin_sub3_dim/P"/>
</dbReference>
<feature type="domain" description="Signal transduction histidine kinase subgroup 3 dimerisation and phosphoacceptor" evidence="11">
    <location>
        <begin position="812"/>
        <end position="870"/>
    </location>
</feature>
<evidence type="ECO:0000256" key="3">
    <source>
        <dbReference type="ARBA" id="ARBA00022553"/>
    </source>
</evidence>
<keyword evidence="9" id="KW-0812">Transmembrane</keyword>
<dbReference type="Gene3D" id="3.30.565.10">
    <property type="entry name" value="Histidine kinase-like ATPase, C-terminal domain"/>
    <property type="match status" value="1"/>
</dbReference>
<keyword evidence="3" id="KW-0597">Phosphoprotein</keyword>
<keyword evidence="13" id="KW-1185">Reference proteome</keyword>
<dbReference type="PANTHER" id="PTHR24421">
    <property type="entry name" value="NITRATE/NITRITE SENSOR PROTEIN NARX-RELATED"/>
    <property type="match status" value="1"/>
</dbReference>
<evidence type="ECO:0000256" key="9">
    <source>
        <dbReference type="SAM" id="Phobius"/>
    </source>
</evidence>
<evidence type="ECO:0000256" key="6">
    <source>
        <dbReference type="ARBA" id="ARBA00022777"/>
    </source>
</evidence>
<dbReference type="GO" id="GO:0005524">
    <property type="term" value="F:ATP binding"/>
    <property type="evidence" value="ECO:0007669"/>
    <property type="project" value="UniProtKB-KW"/>
</dbReference>
<dbReference type="InterPro" id="IPR036890">
    <property type="entry name" value="HATPase_C_sf"/>
</dbReference>
<dbReference type="RefSeq" id="WP_099152822.1">
    <property type="nucleotide sequence ID" value="NZ_PDUD01000029.1"/>
</dbReference>
<proteinExistence type="predicted"/>
<dbReference type="OrthoDB" id="1522078at2"/>
<keyword evidence="6" id="KW-0418">Kinase</keyword>
<dbReference type="SUPFAM" id="SSF55874">
    <property type="entry name" value="ATPase domain of HSP90 chaperone/DNA topoisomerase II/histidine kinase"/>
    <property type="match status" value="1"/>
</dbReference>
<comment type="catalytic activity">
    <reaction evidence="1">
        <text>ATP + protein L-histidine = ADP + protein N-phospho-L-histidine.</text>
        <dbReference type="EC" id="2.7.13.3"/>
    </reaction>
</comment>
<dbReference type="InterPro" id="IPR011110">
    <property type="entry name" value="Reg_prop"/>
</dbReference>
<dbReference type="InterPro" id="IPR011123">
    <property type="entry name" value="Y_Y_Y"/>
</dbReference>